<proteinExistence type="predicted"/>
<dbReference type="EMBL" id="JAKNHQ010000001">
    <property type="protein sequence ID" value="MCG4609538.1"/>
    <property type="molecule type" value="Genomic_DNA"/>
</dbReference>
<dbReference type="RefSeq" id="WP_237966288.1">
    <property type="nucleotide sequence ID" value="NZ_JAKNHQ010000001.1"/>
</dbReference>
<accession>A0ABS9MFF8</accession>
<gene>
    <name evidence="1" type="ORF">L0P57_01085</name>
</gene>
<organism evidence="1 2">
    <name type="scientific">Anaeromassilibacillus senegalensis</name>
    <dbReference type="NCBI Taxonomy" id="1673717"/>
    <lineage>
        <taxon>Bacteria</taxon>
        <taxon>Bacillati</taxon>
        <taxon>Bacillota</taxon>
        <taxon>Clostridia</taxon>
        <taxon>Eubacteriales</taxon>
        <taxon>Acutalibacteraceae</taxon>
        <taxon>Anaeromassilibacillus</taxon>
    </lineage>
</organism>
<reference evidence="1 2" key="1">
    <citation type="submission" date="2022-01" db="EMBL/GenBank/DDBJ databases">
        <title>Collection of gut derived symbiotic bacterial strains cultured from healthy donors.</title>
        <authorList>
            <person name="Lin H."/>
            <person name="Kohout C."/>
            <person name="Waligurski E."/>
            <person name="Pamer E.G."/>
        </authorList>
    </citation>
    <scope>NUCLEOTIDE SEQUENCE [LARGE SCALE GENOMIC DNA]</scope>
    <source>
        <strain evidence="1 2">DFI.7.58</strain>
    </source>
</reference>
<sequence length="64" mass="7595">MEAEKIRYARRAPKWGGLLRILLFCSVEGGEKQKGLSEKIDEKERITQWRVDALFFVPWRDVMI</sequence>
<keyword evidence="2" id="KW-1185">Reference proteome</keyword>
<protein>
    <submittedName>
        <fullName evidence="1">Uncharacterized protein</fullName>
    </submittedName>
</protein>
<dbReference type="Proteomes" id="UP001298681">
    <property type="component" value="Unassembled WGS sequence"/>
</dbReference>
<name>A0ABS9MFF8_9FIRM</name>
<evidence type="ECO:0000313" key="2">
    <source>
        <dbReference type="Proteomes" id="UP001298681"/>
    </source>
</evidence>
<evidence type="ECO:0000313" key="1">
    <source>
        <dbReference type="EMBL" id="MCG4609538.1"/>
    </source>
</evidence>
<comment type="caution">
    <text evidence="1">The sequence shown here is derived from an EMBL/GenBank/DDBJ whole genome shotgun (WGS) entry which is preliminary data.</text>
</comment>